<feature type="domain" description="Aldehyde dehydrogenase" evidence="8">
    <location>
        <begin position="21"/>
        <end position="433"/>
    </location>
</feature>
<dbReference type="InterPro" id="IPR016160">
    <property type="entry name" value="Ald_DH_CS_CYS"/>
</dbReference>
<dbReference type="SUPFAM" id="SSF53720">
    <property type="entry name" value="ALDH-like"/>
    <property type="match status" value="1"/>
</dbReference>
<dbReference type="Pfam" id="PF00171">
    <property type="entry name" value="Aldedh"/>
    <property type="match status" value="1"/>
</dbReference>
<evidence type="ECO:0000256" key="4">
    <source>
        <dbReference type="PIRNR" id="PIRNR036492"/>
    </source>
</evidence>
<evidence type="ECO:0000256" key="2">
    <source>
        <dbReference type="ARBA" id="ARBA00023002"/>
    </source>
</evidence>
<dbReference type="EMBL" id="JAICBX010000002">
    <property type="protein sequence ID" value="MBW8637956.1"/>
    <property type="molecule type" value="Genomic_DNA"/>
</dbReference>
<dbReference type="PROSITE" id="PS00070">
    <property type="entry name" value="ALDEHYDE_DEHYDR_CYS"/>
    <property type="match status" value="1"/>
</dbReference>
<dbReference type="InterPro" id="IPR015590">
    <property type="entry name" value="Aldehyde_DH_dom"/>
</dbReference>
<reference evidence="9" key="1">
    <citation type="submission" date="2021-08" db="EMBL/GenBank/DDBJ databases">
        <title>Hoeflea bacterium WL0058 sp. nov., isolated from the sediment.</title>
        <authorList>
            <person name="Wang L."/>
            <person name="Zhang D."/>
        </authorList>
    </citation>
    <scope>NUCLEOTIDE SEQUENCE</scope>
    <source>
        <strain evidence="9">WL0058</strain>
    </source>
</reference>
<evidence type="ECO:0000256" key="3">
    <source>
        <dbReference type="ARBA" id="ARBA00023027"/>
    </source>
</evidence>
<dbReference type="Gene3D" id="3.40.605.10">
    <property type="entry name" value="Aldehyde Dehydrogenase, Chain A, domain 1"/>
    <property type="match status" value="1"/>
</dbReference>
<dbReference type="AlphaFoldDB" id="A0AAE3D1I7"/>
<dbReference type="InterPro" id="IPR029510">
    <property type="entry name" value="Ald_DH_CS_GLU"/>
</dbReference>
<dbReference type="Proteomes" id="UP001196509">
    <property type="component" value="Unassembled WGS sequence"/>
</dbReference>
<gene>
    <name evidence="9" type="ORF">K1W69_12230</name>
</gene>
<dbReference type="Gene3D" id="3.40.309.10">
    <property type="entry name" value="Aldehyde Dehydrogenase, Chain A, domain 2"/>
    <property type="match status" value="1"/>
</dbReference>
<keyword evidence="3" id="KW-0520">NAD</keyword>
<dbReference type="RefSeq" id="WP_220228624.1">
    <property type="nucleotide sequence ID" value="NZ_JAICBX010000002.1"/>
</dbReference>
<keyword evidence="2 4" id="KW-0560">Oxidoreductase</keyword>
<dbReference type="GO" id="GO:0004029">
    <property type="term" value="F:aldehyde dehydrogenase (NAD+) activity"/>
    <property type="evidence" value="ECO:0007669"/>
    <property type="project" value="TreeGrafter"/>
</dbReference>
<evidence type="ECO:0000256" key="7">
    <source>
        <dbReference type="RuleBase" id="RU003345"/>
    </source>
</evidence>
<evidence type="ECO:0000313" key="10">
    <source>
        <dbReference type="Proteomes" id="UP001196509"/>
    </source>
</evidence>
<dbReference type="PROSITE" id="PS00687">
    <property type="entry name" value="ALDEHYDE_DEHYDR_GLU"/>
    <property type="match status" value="1"/>
</dbReference>
<evidence type="ECO:0000259" key="8">
    <source>
        <dbReference type="Pfam" id="PF00171"/>
    </source>
</evidence>
<dbReference type="InterPro" id="IPR016163">
    <property type="entry name" value="Ald_DH_C"/>
</dbReference>
<comment type="similarity">
    <text evidence="1 4 7">Belongs to the aldehyde dehydrogenase family.</text>
</comment>
<dbReference type="PANTHER" id="PTHR43570">
    <property type="entry name" value="ALDEHYDE DEHYDROGENASE"/>
    <property type="match status" value="1"/>
</dbReference>
<evidence type="ECO:0000256" key="5">
    <source>
        <dbReference type="PIRSR" id="PIRSR036492-1"/>
    </source>
</evidence>
<name>A0AAE3D1I7_9HYPH</name>
<accession>A0AAE3D1I7</accession>
<dbReference type="PIRSF" id="PIRSF036492">
    <property type="entry name" value="ALDH"/>
    <property type="match status" value="1"/>
</dbReference>
<evidence type="ECO:0000256" key="6">
    <source>
        <dbReference type="PROSITE-ProRule" id="PRU10007"/>
    </source>
</evidence>
<feature type="active site" evidence="5">
    <location>
        <position position="247"/>
    </location>
</feature>
<dbReference type="GO" id="GO:0005737">
    <property type="term" value="C:cytoplasm"/>
    <property type="evidence" value="ECO:0007669"/>
    <property type="project" value="TreeGrafter"/>
</dbReference>
<dbReference type="PANTHER" id="PTHR43570:SF20">
    <property type="entry name" value="ALDEHYDE DEHYDROGENASE ALDX-RELATED"/>
    <property type="match status" value="1"/>
</dbReference>
<dbReference type="InterPro" id="IPR016162">
    <property type="entry name" value="Ald_DH_N"/>
</dbReference>
<protein>
    <recommendedName>
        <fullName evidence="4">Aldehyde dehydrogenase</fullName>
    </recommendedName>
</protein>
<evidence type="ECO:0000313" key="9">
    <source>
        <dbReference type="EMBL" id="MBW8637956.1"/>
    </source>
</evidence>
<feature type="active site" evidence="5 6">
    <location>
        <position position="213"/>
    </location>
</feature>
<sequence length="465" mass="49959">MTEDEVIATFKRQHALSRVEAAPDAKARRRALTTLEKLLLDNGEVIATAISEDFRGRARAETEMLEIVPTARGIRHARRKVARWMRPERRSVDLALHPARAWVRYEPVGVVGIISPWNYPLFLALGPLCNALAAGNRAMIKPSELTPAFSELLKRLIAEHFAPEQVAVVTGGVETAQIFSGLAFDHLLFTGSTNVGRQVMQAAAKNLTPVTLELGGKSPAIVAPGYPIDKAARSIALGKFANAGQTCIAPDYALAPAGSVEDLAKAVLARAKKSYPGIADNEQYTSIVSDRHRQRLVSALDEAAAAGATVKSHEPQGDNSPKIAPTVVIGAPADGVLMSEEIFGPILPIVPYETLDEAIAFVTARDRPLALYLFSDDRAEQEKVLSGAISGGVTLNGTLLHAAQDSLPFGGIGPSGVGAYHGLEGFRRFSHVRGVHKVGFINMFERVGPPWGWLSSAMGRFLARY</sequence>
<dbReference type="InterPro" id="IPR016161">
    <property type="entry name" value="Ald_DH/histidinol_DH"/>
</dbReference>
<organism evidence="9 10">
    <name type="scientific">Flavimaribacter sediminis</name>
    <dbReference type="NCBI Taxonomy" id="2865987"/>
    <lineage>
        <taxon>Bacteria</taxon>
        <taxon>Pseudomonadati</taxon>
        <taxon>Pseudomonadota</taxon>
        <taxon>Alphaproteobacteria</taxon>
        <taxon>Hyphomicrobiales</taxon>
        <taxon>Rhizobiaceae</taxon>
        <taxon>Flavimaribacter</taxon>
    </lineage>
</organism>
<keyword evidence="10" id="KW-1185">Reference proteome</keyword>
<dbReference type="InterPro" id="IPR012394">
    <property type="entry name" value="Aldehyde_DH_NAD(P)"/>
</dbReference>
<dbReference type="GO" id="GO:0006081">
    <property type="term" value="P:aldehyde metabolic process"/>
    <property type="evidence" value="ECO:0007669"/>
    <property type="project" value="InterPro"/>
</dbReference>
<evidence type="ECO:0000256" key="1">
    <source>
        <dbReference type="ARBA" id="ARBA00009986"/>
    </source>
</evidence>
<comment type="caution">
    <text evidence="9">The sequence shown here is derived from an EMBL/GenBank/DDBJ whole genome shotgun (WGS) entry which is preliminary data.</text>
</comment>
<proteinExistence type="inferred from homology"/>
<dbReference type="CDD" id="cd07133">
    <property type="entry name" value="ALDH_CALDH_CalB"/>
    <property type="match status" value="1"/>
</dbReference>